<dbReference type="EMBL" id="PKUN01000010">
    <property type="protein sequence ID" value="PLX61740.1"/>
    <property type="molecule type" value="Genomic_DNA"/>
</dbReference>
<dbReference type="InterPro" id="IPR020568">
    <property type="entry name" value="Ribosomal_Su5_D2-typ_SF"/>
</dbReference>
<dbReference type="SUPFAM" id="SSF54211">
    <property type="entry name" value="Ribosomal protein S5 domain 2-like"/>
    <property type="match status" value="1"/>
</dbReference>
<dbReference type="PANTHER" id="PTHR20861">
    <property type="entry name" value="HOMOSERINE/4-DIPHOSPHOCYTIDYL-2-C-METHYL-D-ERYTHRITOL KINASE"/>
    <property type="match status" value="1"/>
</dbReference>
<dbReference type="NCBIfam" id="TIGR00144">
    <property type="entry name" value="beta_RFAP_syn"/>
    <property type="match status" value="1"/>
</dbReference>
<dbReference type="AlphaFoldDB" id="A0A2N6CWS3"/>
<dbReference type="InterPro" id="IPR014721">
    <property type="entry name" value="Ribsml_uS5_D2-typ_fold_subgr"/>
</dbReference>
<evidence type="ECO:0000313" key="6">
    <source>
        <dbReference type="Proteomes" id="UP000235015"/>
    </source>
</evidence>
<protein>
    <submittedName>
        <fullName evidence="5">GHMP kinase</fullName>
    </submittedName>
</protein>
<accession>A0A2N6CWS3</accession>
<name>A0A2N6CWS3_9GAMM</name>
<dbReference type="GO" id="GO:0005524">
    <property type="term" value="F:ATP binding"/>
    <property type="evidence" value="ECO:0007669"/>
    <property type="project" value="InterPro"/>
</dbReference>
<reference evidence="5 6" key="1">
    <citation type="submission" date="2017-11" db="EMBL/GenBank/DDBJ databases">
        <title>Genome-resolved metagenomics identifies genetic mobility, metabolic interactions, and unexpected diversity in perchlorate-reducing communities.</title>
        <authorList>
            <person name="Barnum T.P."/>
            <person name="Figueroa I.A."/>
            <person name="Carlstrom C.I."/>
            <person name="Lucas L.N."/>
            <person name="Engelbrektson A.L."/>
            <person name="Coates J.D."/>
        </authorList>
    </citation>
    <scope>NUCLEOTIDE SEQUENCE [LARGE SCALE GENOMIC DNA]</scope>
    <source>
        <strain evidence="5">BM301</strain>
    </source>
</reference>
<dbReference type="GO" id="GO:0016301">
    <property type="term" value="F:kinase activity"/>
    <property type="evidence" value="ECO:0007669"/>
    <property type="project" value="UniProtKB-KW"/>
</dbReference>
<dbReference type="Gene3D" id="3.30.230.10">
    <property type="match status" value="1"/>
</dbReference>
<evidence type="ECO:0000259" key="3">
    <source>
        <dbReference type="Pfam" id="PF00288"/>
    </source>
</evidence>
<evidence type="ECO:0000259" key="4">
    <source>
        <dbReference type="Pfam" id="PF08544"/>
    </source>
</evidence>
<dbReference type="Proteomes" id="UP000235015">
    <property type="component" value="Unassembled WGS sequence"/>
</dbReference>
<sequence>MTDAPVSVRPYKSGRFYTLEKTGTGFAIAARMRDQWSYRQQHQRVFVSTAARLHLGFLDISGALGRRFGSLGLSIDAFRTSLHMQIAPTVSASGPSAERAVGYARKMLGLLGIREGVEIGIDEAIPDHAGLGSGTQMALAVGHAIHLLFGLSTNTSQVAIQMQRGRRSGIGIGGFDHGGFMVDSGVSEQDGPPPLTVQMPFPEAWRVLLVMDRGGQGLHGQQEVEAFRRLPPFPADQAAHLCHLTLMQILPGIREQRLGPVAAGVAELQRSVGDHFAPAQGGRYTSPAVADLLNWAELQGYAGVGQSSWGPTGFILLPDQASAIQLKEQARQRVGEFSPLCFELAAACNEGSHVAIESTRPVTKEAR</sequence>
<dbReference type="InterPro" id="IPR013750">
    <property type="entry name" value="GHMP_kinase_C_dom"/>
</dbReference>
<organism evidence="5 6">
    <name type="scientific">Sedimenticola selenatireducens</name>
    <dbReference type="NCBI Taxonomy" id="191960"/>
    <lineage>
        <taxon>Bacteria</taxon>
        <taxon>Pseudomonadati</taxon>
        <taxon>Pseudomonadota</taxon>
        <taxon>Gammaproteobacteria</taxon>
        <taxon>Chromatiales</taxon>
        <taxon>Sedimenticolaceae</taxon>
        <taxon>Sedimenticola</taxon>
    </lineage>
</organism>
<evidence type="ECO:0000256" key="1">
    <source>
        <dbReference type="ARBA" id="ARBA00022679"/>
    </source>
</evidence>
<evidence type="ECO:0000313" key="5">
    <source>
        <dbReference type="EMBL" id="PLX61740.1"/>
    </source>
</evidence>
<keyword evidence="2 5" id="KW-0418">Kinase</keyword>
<feature type="domain" description="GHMP kinase C-terminal" evidence="4">
    <location>
        <begin position="250"/>
        <end position="332"/>
    </location>
</feature>
<dbReference type="InterPro" id="IPR004422">
    <property type="entry name" value="RFAP_synthase"/>
</dbReference>
<dbReference type="STRING" id="1111735.GCA_000428045_03781"/>
<dbReference type="PIRSF" id="PIRSF004884">
    <property type="entry name" value="Sugar_kin_arch"/>
    <property type="match status" value="1"/>
</dbReference>
<proteinExistence type="predicted"/>
<feature type="domain" description="GHMP kinase N-terminal" evidence="3">
    <location>
        <begin position="100"/>
        <end position="167"/>
    </location>
</feature>
<dbReference type="InterPro" id="IPR006204">
    <property type="entry name" value="GHMP_kinase_N_dom"/>
</dbReference>
<keyword evidence="1" id="KW-0808">Transferase</keyword>
<dbReference type="Pfam" id="PF08544">
    <property type="entry name" value="GHMP_kinases_C"/>
    <property type="match status" value="1"/>
</dbReference>
<gene>
    <name evidence="5" type="ORF">C0630_09380</name>
</gene>
<evidence type="ECO:0000256" key="2">
    <source>
        <dbReference type="ARBA" id="ARBA00022777"/>
    </source>
</evidence>
<dbReference type="PANTHER" id="PTHR20861:SF6">
    <property type="entry name" value="BETA-RIBOFURANOSYLPHENOL 5'-PHOSPHATE SYNTHASE"/>
    <property type="match status" value="1"/>
</dbReference>
<dbReference type="Pfam" id="PF00288">
    <property type="entry name" value="GHMP_kinases_N"/>
    <property type="match status" value="1"/>
</dbReference>
<comment type="caution">
    <text evidence="5">The sequence shown here is derived from an EMBL/GenBank/DDBJ whole genome shotgun (WGS) entry which is preliminary data.</text>
</comment>